<comment type="caution">
    <text evidence="27">The sequence shown here is derived from an EMBL/GenBank/DDBJ whole genome shotgun (WGS) entry which is preliminary data.</text>
</comment>
<dbReference type="GO" id="GO:0004674">
    <property type="term" value="F:protein serine/threonine kinase activity"/>
    <property type="evidence" value="ECO:0007669"/>
    <property type="project" value="UniProtKB-KW"/>
</dbReference>
<keyword evidence="10 24" id="KW-0812">Transmembrane</keyword>
<dbReference type="PANTHER" id="PTHR27008:SF499">
    <property type="entry name" value="OS06G0581500 PROTEIN"/>
    <property type="match status" value="1"/>
</dbReference>
<dbReference type="SUPFAM" id="SSF56112">
    <property type="entry name" value="Protein kinase-like (PK-like)"/>
    <property type="match status" value="1"/>
</dbReference>
<evidence type="ECO:0000256" key="21">
    <source>
        <dbReference type="ARBA" id="ARBA00048679"/>
    </source>
</evidence>
<evidence type="ECO:0000259" key="26">
    <source>
        <dbReference type="PROSITE" id="PS50011"/>
    </source>
</evidence>
<evidence type="ECO:0000256" key="9">
    <source>
        <dbReference type="ARBA" id="ARBA00022679"/>
    </source>
</evidence>
<gene>
    <name evidence="27" type="ORF">M0R45_028998</name>
</gene>
<dbReference type="InterPro" id="IPR017441">
    <property type="entry name" value="Protein_kinase_ATP_BS"/>
</dbReference>
<dbReference type="InterPro" id="IPR001611">
    <property type="entry name" value="Leu-rich_rpt"/>
</dbReference>
<feature type="transmembrane region" description="Helical" evidence="24">
    <location>
        <begin position="660"/>
        <end position="684"/>
    </location>
</feature>
<evidence type="ECO:0000313" key="28">
    <source>
        <dbReference type="Proteomes" id="UP001457282"/>
    </source>
</evidence>
<dbReference type="Gene3D" id="1.10.510.10">
    <property type="entry name" value="Transferase(Phosphotransferase) domain 1"/>
    <property type="match status" value="1"/>
</dbReference>
<organism evidence="27 28">
    <name type="scientific">Rubus argutus</name>
    <name type="common">Southern blackberry</name>
    <dbReference type="NCBI Taxonomy" id="59490"/>
    <lineage>
        <taxon>Eukaryota</taxon>
        <taxon>Viridiplantae</taxon>
        <taxon>Streptophyta</taxon>
        <taxon>Embryophyta</taxon>
        <taxon>Tracheophyta</taxon>
        <taxon>Spermatophyta</taxon>
        <taxon>Magnoliopsida</taxon>
        <taxon>eudicotyledons</taxon>
        <taxon>Gunneridae</taxon>
        <taxon>Pentapetalae</taxon>
        <taxon>rosids</taxon>
        <taxon>fabids</taxon>
        <taxon>Rosales</taxon>
        <taxon>Rosaceae</taxon>
        <taxon>Rosoideae</taxon>
        <taxon>Rosoideae incertae sedis</taxon>
        <taxon>Rubus</taxon>
    </lineage>
</organism>
<dbReference type="PANTHER" id="PTHR27008">
    <property type="entry name" value="OS04G0122200 PROTEIN"/>
    <property type="match status" value="1"/>
</dbReference>
<evidence type="ECO:0000256" key="7">
    <source>
        <dbReference type="ARBA" id="ARBA00022553"/>
    </source>
</evidence>
<dbReference type="Pfam" id="PF23598">
    <property type="entry name" value="LRR_14"/>
    <property type="match status" value="1"/>
</dbReference>
<dbReference type="Gene3D" id="3.80.10.10">
    <property type="entry name" value="Ribonuclease Inhibitor"/>
    <property type="match status" value="3"/>
</dbReference>
<evidence type="ECO:0000256" key="24">
    <source>
        <dbReference type="SAM" id="Phobius"/>
    </source>
</evidence>
<dbReference type="InterPro" id="IPR011009">
    <property type="entry name" value="Kinase-like_dom_sf"/>
</dbReference>
<evidence type="ECO:0000256" key="1">
    <source>
        <dbReference type="ARBA" id="ARBA00004162"/>
    </source>
</evidence>
<dbReference type="InterPro" id="IPR055414">
    <property type="entry name" value="LRR_R13L4/SHOC2-like"/>
</dbReference>
<keyword evidence="11 25" id="KW-0732">Signal</keyword>
<keyword evidence="8" id="KW-0433">Leucine-rich repeat</keyword>
<evidence type="ECO:0000256" key="23">
    <source>
        <dbReference type="SAM" id="MobiDB-lite"/>
    </source>
</evidence>
<evidence type="ECO:0000256" key="3">
    <source>
        <dbReference type="ARBA" id="ARBA00008684"/>
    </source>
</evidence>
<feature type="region of interest" description="Disordered" evidence="23">
    <location>
        <begin position="1050"/>
        <end position="1075"/>
    </location>
</feature>
<feature type="domain" description="Protein kinase" evidence="26">
    <location>
        <begin position="716"/>
        <end position="995"/>
    </location>
</feature>
<dbReference type="Pfam" id="PF13855">
    <property type="entry name" value="LRR_8"/>
    <property type="match status" value="1"/>
</dbReference>
<evidence type="ECO:0000256" key="12">
    <source>
        <dbReference type="ARBA" id="ARBA00022737"/>
    </source>
</evidence>
<dbReference type="InterPro" id="IPR013210">
    <property type="entry name" value="LRR_N_plant-typ"/>
</dbReference>
<dbReference type="GO" id="GO:0005886">
    <property type="term" value="C:plasma membrane"/>
    <property type="evidence" value="ECO:0007669"/>
    <property type="project" value="UniProtKB-SubCell"/>
</dbReference>
<dbReference type="InterPro" id="IPR003591">
    <property type="entry name" value="Leu-rich_rpt_typical-subtyp"/>
</dbReference>
<dbReference type="PROSITE" id="PS50011">
    <property type="entry name" value="PROTEIN_KINASE_DOM"/>
    <property type="match status" value="1"/>
</dbReference>
<keyword evidence="5" id="KW-1003">Cell membrane</keyword>
<sequence>MKQSPTHCGWILFKAIRLFVLLGMSRGLESATPPTFRNESDHLALLDFKRSITKDPLYIMNSWNDSIHFCSWVGVTCNPSNKRVIILNLEAQELEGSIPPSIGNLTYLAQLNLTHNKFHGGIPQELGRLLHLQQLNLMANSLGGKIPTNISHCSQLRVLDLGSNGLSGPIPNQLSSLLKLTHLWLDVNNLTGSVPAWLGNFSSLYAFSFGENNLHGSIPSELGGLTDLRRFVLAVNNLSGTIPASIYNLSSLYYFTVTSNHLHGELPPNVGITLPNLEVFAGGINKFTGTIPVSLSNASRLRLLDFAENGLTGKLPAEYLGSLGRLVRLNFDYNSLGSGKMGDLSSLTFLANCTCLEVLGFSNNRFGGELPESIGNLSTKLRVFTMFGNLIHGSIPIGIGNLVNLTKLLLGDNNFAGSFPKEIGKLQKLEGLSLSLNIFSGPIPSSLGNLTSLTKLYMQQNEFEGSIPPSLGNCRNLLILNLSKNNLNGAIPKEVIGLSSLSISLSLSRNCLTGTLPNEVGKLAQLAELDVSGNKLSGEIPTTLGSCISLDRLQLEDNEFEGTIPQSLKDLRGLEEIDVSKNNLFGKIPEFFGQLKTLKHLNLSHNHFEGQLPEEGIFSNATGVSVLGNDKLCGGIPELLLPACPSKKPNLYQGILSQKVVIPLTCAVTFIIVLSCFIAGCAIAKRSRDRYVTSRTYEDWKSGVSYSELVQSTDGFSMDNLIGSGSFGSVYKGVLSSDGTVVAVKVLNLQQQGAAKSFIAECRALRSIRHRNLLKIVTACSSIDNQGNDFKSLVFQFMENGSLDPWLHPRDDEQSQSMRLSLNQRLNIAIDVASAIEYLHHHCEMSIVHCDLKPSNVLLDEDMVAHVGDFGLARFLSEASDDSSEITISVGLKGSLGYIAPEHSMGSQVSVLGDIYSYGILLLEMFTGKRPTDDVFKDGLSIHQFTAMALPDHVMDVVDPSLLIERDEEHDDDGREGNDIEERPTRHQVDPEQFKRRREECLISVMHVGVLCSSISPRERILMDVVVNKMKAIRESYLKSSFMGNYTKHSPELNCSGSRAPTSISTPRSSSPQFKTVLHHPQSVPRLQRLTASPPATPPTIQPNCCLGLFPAQKKNFEI</sequence>
<keyword evidence="15 22" id="KW-0067">ATP-binding</keyword>
<keyword evidence="9" id="KW-0808">Transferase</keyword>
<keyword evidence="18" id="KW-0675">Receptor</keyword>
<dbReference type="FunFam" id="3.80.10.10:FF:000041">
    <property type="entry name" value="LRR receptor-like serine/threonine-protein kinase ERECTA"/>
    <property type="match status" value="1"/>
</dbReference>
<dbReference type="Pfam" id="PF08263">
    <property type="entry name" value="LRRNT_2"/>
    <property type="match status" value="1"/>
</dbReference>
<dbReference type="Pfam" id="PF00069">
    <property type="entry name" value="Pkinase"/>
    <property type="match status" value="1"/>
</dbReference>
<reference evidence="27 28" key="1">
    <citation type="journal article" date="2023" name="G3 (Bethesda)">
        <title>A chromosome-length genome assembly and annotation of blackberry (Rubus argutus, cv. 'Hillquist').</title>
        <authorList>
            <person name="Bruna T."/>
            <person name="Aryal R."/>
            <person name="Dudchenko O."/>
            <person name="Sargent D.J."/>
            <person name="Mead D."/>
            <person name="Buti M."/>
            <person name="Cavallini A."/>
            <person name="Hytonen T."/>
            <person name="Andres J."/>
            <person name="Pham M."/>
            <person name="Weisz D."/>
            <person name="Mascagni F."/>
            <person name="Usai G."/>
            <person name="Natali L."/>
            <person name="Bassil N."/>
            <person name="Fernandez G.E."/>
            <person name="Lomsadze A."/>
            <person name="Armour M."/>
            <person name="Olukolu B."/>
            <person name="Poorten T."/>
            <person name="Britton C."/>
            <person name="Davik J."/>
            <person name="Ashrafi H."/>
            <person name="Aiden E.L."/>
            <person name="Borodovsky M."/>
            <person name="Worthington M."/>
        </authorList>
    </citation>
    <scope>NUCLEOTIDE SEQUENCE [LARGE SCALE GENOMIC DNA]</scope>
    <source>
        <strain evidence="27">PI 553951</strain>
    </source>
</reference>
<keyword evidence="28" id="KW-1185">Reference proteome</keyword>
<dbReference type="Pfam" id="PF00560">
    <property type="entry name" value="LRR_1"/>
    <property type="match status" value="3"/>
</dbReference>
<keyword evidence="14" id="KW-0418">Kinase</keyword>
<dbReference type="SMART" id="SM00220">
    <property type="entry name" value="S_TKc"/>
    <property type="match status" value="1"/>
</dbReference>
<accession>A0AAW1W9G0</accession>
<dbReference type="Gene3D" id="3.30.200.20">
    <property type="entry name" value="Phosphorylase Kinase, domain 1"/>
    <property type="match status" value="1"/>
</dbReference>
<dbReference type="Proteomes" id="UP001457282">
    <property type="component" value="Unassembled WGS sequence"/>
</dbReference>
<evidence type="ECO:0000313" key="27">
    <source>
        <dbReference type="EMBL" id="KAK9920443.1"/>
    </source>
</evidence>
<protein>
    <recommendedName>
        <fullName evidence="4">non-specific serine/threonine protein kinase</fullName>
        <ecNumber evidence="4">2.7.11.1</ecNumber>
    </recommendedName>
</protein>
<comment type="catalytic activity">
    <reaction evidence="21">
        <text>L-seryl-[protein] + ATP = O-phospho-L-seryl-[protein] + ADP + H(+)</text>
        <dbReference type="Rhea" id="RHEA:17989"/>
        <dbReference type="Rhea" id="RHEA-COMP:9863"/>
        <dbReference type="Rhea" id="RHEA-COMP:11604"/>
        <dbReference type="ChEBI" id="CHEBI:15378"/>
        <dbReference type="ChEBI" id="CHEBI:29999"/>
        <dbReference type="ChEBI" id="CHEBI:30616"/>
        <dbReference type="ChEBI" id="CHEBI:83421"/>
        <dbReference type="ChEBI" id="CHEBI:456216"/>
        <dbReference type="EC" id="2.7.11.1"/>
    </reaction>
</comment>
<feature type="binding site" evidence="22">
    <location>
        <position position="745"/>
    </location>
    <ligand>
        <name>ATP</name>
        <dbReference type="ChEBI" id="CHEBI:30616"/>
    </ligand>
</feature>
<proteinExistence type="inferred from homology"/>
<keyword evidence="6" id="KW-0723">Serine/threonine-protein kinase</keyword>
<feature type="signal peptide" evidence="25">
    <location>
        <begin position="1"/>
        <end position="30"/>
    </location>
</feature>
<evidence type="ECO:0000256" key="20">
    <source>
        <dbReference type="ARBA" id="ARBA00047899"/>
    </source>
</evidence>
<dbReference type="FunFam" id="1.10.510.10:FF:000358">
    <property type="entry name" value="Putative leucine-rich repeat receptor-like serine/threonine-protein kinase"/>
    <property type="match status" value="1"/>
</dbReference>
<feature type="chain" id="PRO_5044013601" description="non-specific serine/threonine protein kinase" evidence="25">
    <location>
        <begin position="31"/>
        <end position="1119"/>
    </location>
</feature>
<evidence type="ECO:0000256" key="5">
    <source>
        <dbReference type="ARBA" id="ARBA00022475"/>
    </source>
</evidence>
<comment type="subcellular location">
    <subcellularLocation>
        <location evidence="1">Cell membrane</location>
        <topology evidence="1">Single-pass membrane protein</topology>
    </subcellularLocation>
    <subcellularLocation>
        <location evidence="2">Membrane</location>
        <topology evidence="2">Single-pass type I membrane protein</topology>
    </subcellularLocation>
</comment>
<dbReference type="AlphaFoldDB" id="A0AAW1W9G0"/>
<keyword evidence="17 24" id="KW-0472">Membrane</keyword>
<dbReference type="GO" id="GO:0005524">
    <property type="term" value="F:ATP binding"/>
    <property type="evidence" value="ECO:0007669"/>
    <property type="project" value="UniProtKB-UniRule"/>
</dbReference>
<keyword evidence="19" id="KW-0325">Glycoprotein</keyword>
<evidence type="ECO:0000256" key="4">
    <source>
        <dbReference type="ARBA" id="ARBA00012513"/>
    </source>
</evidence>
<evidence type="ECO:0000256" key="17">
    <source>
        <dbReference type="ARBA" id="ARBA00023136"/>
    </source>
</evidence>
<keyword evidence="7" id="KW-0597">Phosphoprotein</keyword>
<evidence type="ECO:0000256" key="8">
    <source>
        <dbReference type="ARBA" id="ARBA00022614"/>
    </source>
</evidence>
<dbReference type="SUPFAM" id="SSF52058">
    <property type="entry name" value="L domain-like"/>
    <property type="match status" value="2"/>
</dbReference>
<evidence type="ECO:0000256" key="19">
    <source>
        <dbReference type="ARBA" id="ARBA00023180"/>
    </source>
</evidence>
<dbReference type="EC" id="2.7.11.1" evidence="4"/>
<evidence type="ECO:0000256" key="15">
    <source>
        <dbReference type="ARBA" id="ARBA00022840"/>
    </source>
</evidence>
<comment type="similarity">
    <text evidence="3">Belongs to the protein kinase superfamily. Ser/Thr protein kinase family.</text>
</comment>
<dbReference type="EMBL" id="JBEDUW010000006">
    <property type="protein sequence ID" value="KAK9920443.1"/>
    <property type="molecule type" value="Genomic_DNA"/>
</dbReference>
<evidence type="ECO:0000256" key="14">
    <source>
        <dbReference type="ARBA" id="ARBA00022777"/>
    </source>
</evidence>
<keyword evidence="16 24" id="KW-1133">Transmembrane helix</keyword>
<evidence type="ECO:0000256" key="18">
    <source>
        <dbReference type="ARBA" id="ARBA00023170"/>
    </source>
</evidence>
<name>A0AAW1W9G0_RUBAR</name>
<dbReference type="PROSITE" id="PS00108">
    <property type="entry name" value="PROTEIN_KINASE_ST"/>
    <property type="match status" value="1"/>
</dbReference>
<feature type="region of interest" description="Disordered" evidence="23">
    <location>
        <begin position="966"/>
        <end position="992"/>
    </location>
</feature>
<dbReference type="FunFam" id="3.80.10.10:FF:000101">
    <property type="entry name" value="LRR receptor-like serine/threonine-protein kinase ERECTA"/>
    <property type="match status" value="1"/>
</dbReference>
<dbReference type="FunFam" id="3.30.200.20:FF:000432">
    <property type="entry name" value="LRR receptor-like serine/threonine-protein kinase EFR"/>
    <property type="match status" value="1"/>
</dbReference>
<evidence type="ECO:0000256" key="6">
    <source>
        <dbReference type="ARBA" id="ARBA00022527"/>
    </source>
</evidence>
<keyword evidence="12" id="KW-0677">Repeat</keyword>
<evidence type="ECO:0000256" key="13">
    <source>
        <dbReference type="ARBA" id="ARBA00022741"/>
    </source>
</evidence>
<dbReference type="PROSITE" id="PS00107">
    <property type="entry name" value="PROTEIN_KINASE_ATP"/>
    <property type="match status" value="1"/>
</dbReference>
<dbReference type="InterPro" id="IPR000719">
    <property type="entry name" value="Prot_kinase_dom"/>
</dbReference>
<dbReference type="InterPro" id="IPR051809">
    <property type="entry name" value="Plant_receptor-like_S/T_kinase"/>
</dbReference>
<dbReference type="InterPro" id="IPR008271">
    <property type="entry name" value="Ser/Thr_kinase_AS"/>
</dbReference>
<dbReference type="SMART" id="SM00369">
    <property type="entry name" value="LRR_TYP"/>
    <property type="match status" value="6"/>
</dbReference>
<feature type="compositionally biased region" description="Low complexity" evidence="23">
    <location>
        <begin position="1058"/>
        <end position="1072"/>
    </location>
</feature>
<dbReference type="InterPro" id="IPR032675">
    <property type="entry name" value="LRR_dom_sf"/>
</dbReference>
<evidence type="ECO:0000256" key="2">
    <source>
        <dbReference type="ARBA" id="ARBA00004479"/>
    </source>
</evidence>
<evidence type="ECO:0000256" key="22">
    <source>
        <dbReference type="PROSITE-ProRule" id="PRU10141"/>
    </source>
</evidence>
<evidence type="ECO:0000256" key="10">
    <source>
        <dbReference type="ARBA" id="ARBA00022692"/>
    </source>
</evidence>
<evidence type="ECO:0000256" key="16">
    <source>
        <dbReference type="ARBA" id="ARBA00022989"/>
    </source>
</evidence>
<evidence type="ECO:0000256" key="11">
    <source>
        <dbReference type="ARBA" id="ARBA00022729"/>
    </source>
</evidence>
<evidence type="ECO:0000256" key="25">
    <source>
        <dbReference type="SAM" id="SignalP"/>
    </source>
</evidence>
<comment type="catalytic activity">
    <reaction evidence="20">
        <text>L-threonyl-[protein] + ATP = O-phospho-L-threonyl-[protein] + ADP + H(+)</text>
        <dbReference type="Rhea" id="RHEA:46608"/>
        <dbReference type="Rhea" id="RHEA-COMP:11060"/>
        <dbReference type="Rhea" id="RHEA-COMP:11605"/>
        <dbReference type="ChEBI" id="CHEBI:15378"/>
        <dbReference type="ChEBI" id="CHEBI:30013"/>
        <dbReference type="ChEBI" id="CHEBI:30616"/>
        <dbReference type="ChEBI" id="CHEBI:61977"/>
        <dbReference type="ChEBI" id="CHEBI:456216"/>
        <dbReference type="EC" id="2.7.11.1"/>
    </reaction>
</comment>
<keyword evidence="13 22" id="KW-0547">Nucleotide-binding</keyword>
<dbReference type="FunFam" id="3.80.10.10:FF:000288">
    <property type="entry name" value="LRR receptor-like serine/threonine-protein kinase EFR"/>
    <property type="match status" value="1"/>
</dbReference>